<reference evidence="1" key="1">
    <citation type="submission" date="2019-11" db="EMBL/GenBank/DDBJ databases">
        <title>Nori genome reveals adaptations in red seaweeds to the harsh intertidal environment.</title>
        <authorList>
            <person name="Wang D."/>
            <person name="Mao Y."/>
        </authorList>
    </citation>
    <scope>NUCLEOTIDE SEQUENCE</scope>
    <source>
        <tissue evidence="1">Gametophyte</tissue>
    </source>
</reference>
<evidence type="ECO:0000313" key="2">
    <source>
        <dbReference type="Proteomes" id="UP000798662"/>
    </source>
</evidence>
<name>A0ACC3C694_PYRYE</name>
<organism evidence="1 2">
    <name type="scientific">Pyropia yezoensis</name>
    <name type="common">Susabi-nori</name>
    <name type="synonym">Porphyra yezoensis</name>
    <dbReference type="NCBI Taxonomy" id="2788"/>
    <lineage>
        <taxon>Eukaryota</taxon>
        <taxon>Rhodophyta</taxon>
        <taxon>Bangiophyceae</taxon>
        <taxon>Bangiales</taxon>
        <taxon>Bangiaceae</taxon>
        <taxon>Pyropia</taxon>
    </lineage>
</organism>
<protein>
    <submittedName>
        <fullName evidence="1">Uncharacterized protein</fullName>
    </submittedName>
</protein>
<sequence>MPKMTLIGRLSDGLPLAASMADATDAYADELTSYDRDAKKLLQKAYPSRLAYDFLDELRKEFLNSHGGQVARASRPYEFIRFDTFIIKTKKLYSDSRTQRNLDKLNSELRDVHSIMTKNINELLERGDRLEHVANKSMRLAQESKKYAAQARHANRMRLVRQYVPLGVVGLIVLAALFWAVRSRG</sequence>
<evidence type="ECO:0000313" key="1">
    <source>
        <dbReference type="EMBL" id="KAK1865479.1"/>
    </source>
</evidence>
<dbReference type="Proteomes" id="UP000798662">
    <property type="component" value="Chromosome 2"/>
</dbReference>
<dbReference type="EMBL" id="CM020619">
    <property type="protein sequence ID" value="KAK1865479.1"/>
    <property type="molecule type" value="Genomic_DNA"/>
</dbReference>
<keyword evidence="2" id="KW-1185">Reference proteome</keyword>
<accession>A0ACC3C694</accession>
<gene>
    <name evidence="1" type="ORF">I4F81_008010</name>
</gene>
<proteinExistence type="predicted"/>
<comment type="caution">
    <text evidence="1">The sequence shown here is derived from an EMBL/GenBank/DDBJ whole genome shotgun (WGS) entry which is preliminary data.</text>
</comment>